<proteinExistence type="predicted"/>
<comment type="caution">
    <text evidence="6">The sequence shown here is derived from an EMBL/GenBank/DDBJ whole genome shotgun (WGS) entry which is preliminary data.</text>
</comment>
<accession>A0A9P4Y0E4</accession>
<sequence length="49" mass="5648">ETSADIKQRTYFVFGSFCFTAFFFVWFLVPETKGLSLEAMEKLFGCHGI</sequence>
<feature type="non-terminal residue" evidence="6">
    <location>
        <position position="1"/>
    </location>
</feature>
<gene>
    <name evidence="6" type="ORF">M406DRAFT_260201</name>
</gene>
<dbReference type="Pfam" id="PF00083">
    <property type="entry name" value="Sugar_tr"/>
    <property type="match status" value="1"/>
</dbReference>
<dbReference type="InterPro" id="IPR050360">
    <property type="entry name" value="MFS_Sugar_Transporters"/>
</dbReference>
<keyword evidence="3 5" id="KW-1133">Transmembrane helix</keyword>
<evidence type="ECO:0000256" key="5">
    <source>
        <dbReference type="SAM" id="Phobius"/>
    </source>
</evidence>
<keyword evidence="2 5" id="KW-0812">Transmembrane</keyword>
<dbReference type="GO" id="GO:0016020">
    <property type="term" value="C:membrane"/>
    <property type="evidence" value="ECO:0007669"/>
    <property type="project" value="UniProtKB-SubCell"/>
</dbReference>
<evidence type="ECO:0000256" key="2">
    <source>
        <dbReference type="ARBA" id="ARBA00022692"/>
    </source>
</evidence>
<name>A0A9P4Y0E4_CRYP1</name>
<evidence type="ECO:0000313" key="7">
    <source>
        <dbReference type="Proteomes" id="UP000803844"/>
    </source>
</evidence>
<dbReference type="OrthoDB" id="8120565at2759"/>
<dbReference type="GO" id="GO:0005351">
    <property type="term" value="F:carbohydrate:proton symporter activity"/>
    <property type="evidence" value="ECO:0007669"/>
    <property type="project" value="TreeGrafter"/>
</dbReference>
<dbReference type="AlphaFoldDB" id="A0A9P4Y0E4"/>
<dbReference type="GeneID" id="63834480"/>
<dbReference type="PANTHER" id="PTHR48022">
    <property type="entry name" value="PLASTIDIC GLUCOSE TRANSPORTER 4"/>
    <property type="match status" value="1"/>
</dbReference>
<keyword evidence="7" id="KW-1185">Reference proteome</keyword>
<organism evidence="6 7">
    <name type="scientific">Cryphonectria parasitica (strain ATCC 38755 / EP155)</name>
    <dbReference type="NCBI Taxonomy" id="660469"/>
    <lineage>
        <taxon>Eukaryota</taxon>
        <taxon>Fungi</taxon>
        <taxon>Dikarya</taxon>
        <taxon>Ascomycota</taxon>
        <taxon>Pezizomycotina</taxon>
        <taxon>Sordariomycetes</taxon>
        <taxon>Sordariomycetidae</taxon>
        <taxon>Diaporthales</taxon>
        <taxon>Cryphonectriaceae</taxon>
        <taxon>Cryphonectria-Endothia species complex</taxon>
        <taxon>Cryphonectria</taxon>
    </lineage>
</organism>
<protein>
    <submittedName>
        <fullName evidence="6">Uncharacterized protein</fullName>
    </submittedName>
</protein>
<evidence type="ECO:0000313" key="6">
    <source>
        <dbReference type="EMBL" id="KAF3764677.1"/>
    </source>
</evidence>
<dbReference type="EMBL" id="MU032348">
    <property type="protein sequence ID" value="KAF3764677.1"/>
    <property type="molecule type" value="Genomic_DNA"/>
</dbReference>
<dbReference type="Gene3D" id="1.20.1250.20">
    <property type="entry name" value="MFS general substrate transporter like domains"/>
    <property type="match status" value="1"/>
</dbReference>
<dbReference type="InterPro" id="IPR036259">
    <property type="entry name" value="MFS_trans_sf"/>
</dbReference>
<dbReference type="RefSeq" id="XP_040775638.1">
    <property type="nucleotide sequence ID" value="XM_040917351.1"/>
</dbReference>
<reference evidence="6" key="1">
    <citation type="journal article" date="2020" name="Phytopathology">
        <title>Genome sequence of the chestnut blight fungus Cryphonectria parasitica EP155: A fundamental resource for an archetypical invasive plant pathogen.</title>
        <authorList>
            <person name="Crouch J.A."/>
            <person name="Dawe A."/>
            <person name="Aerts A."/>
            <person name="Barry K."/>
            <person name="Churchill A.C.L."/>
            <person name="Grimwood J."/>
            <person name="Hillman B."/>
            <person name="Milgroom M.G."/>
            <person name="Pangilinan J."/>
            <person name="Smith M."/>
            <person name="Salamov A."/>
            <person name="Schmutz J."/>
            <person name="Yadav J."/>
            <person name="Grigoriev I.V."/>
            <person name="Nuss D."/>
        </authorList>
    </citation>
    <scope>NUCLEOTIDE SEQUENCE</scope>
    <source>
        <strain evidence="6">EP155</strain>
    </source>
</reference>
<evidence type="ECO:0000256" key="3">
    <source>
        <dbReference type="ARBA" id="ARBA00022989"/>
    </source>
</evidence>
<feature type="transmembrane region" description="Helical" evidence="5">
    <location>
        <begin position="12"/>
        <end position="29"/>
    </location>
</feature>
<keyword evidence="4 5" id="KW-0472">Membrane</keyword>
<comment type="subcellular location">
    <subcellularLocation>
        <location evidence="1">Membrane</location>
        <topology evidence="1">Multi-pass membrane protein</topology>
    </subcellularLocation>
</comment>
<evidence type="ECO:0000256" key="4">
    <source>
        <dbReference type="ARBA" id="ARBA00023136"/>
    </source>
</evidence>
<dbReference type="PANTHER" id="PTHR48022:SF2">
    <property type="entry name" value="PLASTIDIC GLUCOSE TRANSPORTER 4"/>
    <property type="match status" value="1"/>
</dbReference>
<dbReference type="Proteomes" id="UP000803844">
    <property type="component" value="Unassembled WGS sequence"/>
</dbReference>
<evidence type="ECO:0000256" key="1">
    <source>
        <dbReference type="ARBA" id="ARBA00004141"/>
    </source>
</evidence>
<dbReference type="InterPro" id="IPR005828">
    <property type="entry name" value="MFS_sugar_transport-like"/>
</dbReference>